<dbReference type="RefSeq" id="WP_253759584.1">
    <property type="nucleotide sequence ID" value="NZ_JAMZDZ010000001.1"/>
</dbReference>
<name>A0ABV8LFN3_9ACTN</name>
<dbReference type="EMBL" id="JBHSAY010000003">
    <property type="protein sequence ID" value="MFC4129544.1"/>
    <property type="molecule type" value="Genomic_DNA"/>
</dbReference>
<proteinExistence type="predicted"/>
<dbReference type="Proteomes" id="UP001595816">
    <property type="component" value="Unassembled WGS sequence"/>
</dbReference>
<gene>
    <name evidence="1" type="ORF">ACFOZ4_02880</name>
</gene>
<keyword evidence="2" id="KW-1185">Reference proteome</keyword>
<protein>
    <submittedName>
        <fullName evidence="1">Uncharacterized protein</fullName>
    </submittedName>
</protein>
<organism evidence="1 2">
    <name type="scientific">Hamadaea flava</name>
    <dbReference type="NCBI Taxonomy" id="1742688"/>
    <lineage>
        <taxon>Bacteria</taxon>
        <taxon>Bacillati</taxon>
        <taxon>Actinomycetota</taxon>
        <taxon>Actinomycetes</taxon>
        <taxon>Micromonosporales</taxon>
        <taxon>Micromonosporaceae</taxon>
        <taxon>Hamadaea</taxon>
    </lineage>
</organism>
<evidence type="ECO:0000313" key="1">
    <source>
        <dbReference type="EMBL" id="MFC4129544.1"/>
    </source>
</evidence>
<sequence length="94" mass="10742">MATFAELDALTTEELRDRAFDLAQERRDLGFFVDLAQHLPSAGDAEQGDDSLGDIGPQIDDYYNMWRELKGHDYGDLEPLIRARFIDYLMSPES</sequence>
<accession>A0ABV8LFN3</accession>
<comment type="caution">
    <text evidence="1">The sequence shown here is derived from an EMBL/GenBank/DDBJ whole genome shotgun (WGS) entry which is preliminary data.</text>
</comment>
<reference evidence="2" key="1">
    <citation type="journal article" date="2019" name="Int. J. Syst. Evol. Microbiol.">
        <title>The Global Catalogue of Microorganisms (GCM) 10K type strain sequencing project: providing services to taxonomists for standard genome sequencing and annotation.</title>
        <authorList>
            <consortium name="The Broad Institute Genomics Platform"/>
            <consortium name="The Broad Institute Genome Sequencing Center for Infectious Disease"/>
            <person name="Wu L."/>
            <person name="Ma J."/>
        </authorList>
    </citation>
    <scope>NUCLEOTIDE SEQUENCE [LARGE SCALE GENOMIC DNA]</scope>
    <source>
        <strain evidence="2">CGMCC 4.7289</strain>
    </source>
</reference>
<evidence type="ECO:0000313" key="2">
    <source>
        <dbReference type="Proteomes" id="UP001595816"/>
    </source>
</evidence>